<dbReference type="Proteomes" id="UP001142055">
    <property type="component" value="Chromosome 1"/>
</dbReference>
<reference evidence="2" key="1">
    <citation type="submission" date="2022-12" db="EMBL/GenBank/DDBJ databases">
        <title>Genome assemblies of Blomia tropicalis.</title>
        <authorList>
            <person name="Cui Y."/>
        </authorList>
    </citation>
    <scope>NUCLEOTIDE SEQUENCE</scope>
    <source>
        <tissue evidence="2">Adult mites</tissue>
    </source>
</reference>
<dbReference type="EMBL" id="JAPWDV010000001">
    <property type="protein sequence ID" value="KAJ6222448.1"/>
    <property type="molecule type" value="Genomic_DNA"/>
</dbReference>
<accession>A0A9Q0MBZ8</accession>
<protein>
    <submittedName>
        <fullName evidence="2">Uncharacterized protein</fullName>
    </submittedName>
</protein>
<feature type="compositionally biased region" description="Low complexity" evidence="1">
    <location>
        <begin position="162"/>
        <end position="181"/>
    </location>
</feature>
<evidence type="ECO:0000313" key="2">
    <source>
        <dbReference type="EMBL" id="KAJ6222448.1"/>
    </source>
</evidence>
<name>A0A9Q0MBZ8_BLOTA</name>
<proteinExistence type="predicted"/>
<gene>
    <name evidence="2" type="ORF">RDWZM_000993</name>
</gene>
<feature type="region of interest" description="Disordered" evidence="1">
    <location>
        <begin position="148"/>
        <end position="268"/>
    </location>
</feature>
<keyword evidence="3" id="KW-1185">Reference proteome</keyword>
<organism evidence="2 3">
    <name type="scientific">Blomia tropicalis</name>
    <name type="common">Mite</name>
    <dbReference type="NCBI Taxonomy" id="40697"/>
    <lineage>
        <taxon>Eukaryota</taxon>
        <taxon>Metazoa</taxon>
        <taxon>Ecdysozoa</taxon>
        <taxon>Arthropoda</taxon>
        <taxon>Chelicerata</taxon>
        <taxon>Arachnida</taxon>
        <taxon>Acari</taxon>
        <taxon>Acariformes</taxon>
        <taxon>Sarcoptiformes</taxon>
        <taxon>Astigmata</taxon>
        <taxon>Glycyphagoidea</taxon>
        <taxon>Echimyopodidae</taxon>
        <taxon>Blomia</taxon>
    </lineage>
</organism>
<feature type="compositionally biased region" description="Low complexity" evidence="1">
    <location>
        <begin position="246"/>
        <end position="268"/>
    </location>
</feature>
<feature type="region of interest" description="Disordered" evidence="1">
    <location>
        <begin position="35"/>
        <end position="58"/>
    </location>
</feature>
<evidence type="ECO:0000256" key="1">
    <source>
        <dbReference type="SAM" id="MobiDB-lite"/>
    </source>
</evidence>
<feature type="compositionally biased region" description="Polar residues" evidence="1">
    <location>
        <begin position="148"/>
        <end position="161"/>
    </location>
</feature>
<sequence>MGSKKSESRSICSEQYSQKFQSKLFEFVAGATTGEDARSIEKNSRPPPDVPNTQQQQATQIEDFSKISTTYKSGTSRLPTKSSIDGCVSSWSKCEQKSKSITKSIKSMIVSTPKEAPSKAGSCVSNKNETKPLSTIIISKISTVYESASTGIPPSSASQAVSWSKAGSSGSGSSAAKNVSSSKKKSTSNRPKSVTTKTSRKSNDELTQKSQTISDSEVGAVSNKSSAVKSSSCGKSKTSKNKTRKSSNSSGSNRNSSQQSSSPKNRKK</sequence>
<feature type="compositionally biased region" description="Basic and acidic residues" evidence="1">
    <location>
        <begin position="35"/>
        <end position="44"/>
    </location>
</feature>
<feature type="compositionally biased region" description="Low complexity" evidence="1">
    <location>
        <begin position="218"/>
        <end position="236"/>
    </location>
</feature>
<dbReference type="AlphaFoldDB" id="A0A9Q0MBZ8"/>
<evidence type="ECO:0000313" key="3">
    <source>
        <dbReference type="Proteomes" id="UP001142055"/>
    </source>
</evidence>
<comment type="caution">
    <text evidence="2">The sequence shown here is derived from an EMBL/GenBank/DDBJ whole genome shotgun (WGS) entry which is preliminary data.</text>
</comment>